<dbReference type="Proteomes" id="UP000190065">
    <property type="component" value="Unassembled WGS sequence"/>
</dbReference>
<sequence length="90" mass="10565">MCKNKTNSNTMQSPFLVIFIALINFYYIFCGFSYTTHPHLLVFLDRYSLKLITKNNEKKTHDLLVSSNSVHRPYFNMKSSPLYKMVAFTT</sequence>
<accession>A0A1T4N723</accession>
<reference evidence="2 3" key="1">
    <citation type="submission" date="2017-02" db="EMBL/GenBank/DDBJ databases">
        <authorList>
            <person name="Peterson S.W."/>
        </authorList>
    </citation>
    <scope>NUCLEOTIDE SEQUENCE [LARGE SCALE GENOMIC DNA]</scope>
    <source>
        <strain evidence="2 3">ATCC 43324</strain>
    </source>
</reference>
<organism evidence="2 3">
    <name type="scientific">Segatella oulorum</name>
    <dbReference type="NCBI Taxonomy" id="28136"/>
    <lineage>
        <taxon>Bacteria</taxon>
        <taxon>Pseudomonadati</taxon>
        <taxon>Bacteroidota</taxon>
        <taxon>Bacteroidia</taxon>
        <taxon>Bacteroidales</taxon>
        <taxon>Prevotellaceae</taxon>
        <taxon>Segatella</taxon>
    </lineage>
</organism>
<dbReference type="AlphaFoldDB" id="A0A1T4N723"/>
<evidence type="ECO:0000313" key="3">
    <source>
        <dbReference type="Proteomes" id="UP000190065"/>
    </source>
</evidence>
<keyword evidence="1" id="KW-0812">Transmembrane</keyword>
<keyword evidence="1" id="KW-1133">Transmembrane helix</keyword>
<evidence type="ECO:0000256" key="1">
    <source>
        <dbReference type="SAM" id="Phobius"/>
    </source>
</evidence>
<dbReference type="STRING" id="28136.SAMN02745202_00968"/>
<gene>
    <name evidence="2" type="ORF">SAMN02745202_00968</name>
</gene>
<protein>
    <submittedName>
        <fullName evidence="2">Uncharacterized protein</fullName>
    </submittedName>
</protein>
<dbReference type="EMBL" id="FUXK01000009">
    <property type="protein sequence ID" value="SJZ75079.1"/>
    <property type="molecule type" value="Genomic_DNA"/>
</dbReference>
<name>A0A1T4N723_9BACT</name>
<feature type="transmembrane region" description="Helical" evidence="1">
    <location>
        <begin position="15"/>
        <end position="34"/>
    </location>
</feature>
<keyword evidence="1" id="KW-0472">Membrane</keyword>
<proteinExistence type="predicted"/>
<evidence type="ECO:0000313" key="2">
    <source>
        <dbReference type="EMBL" id="SJZ75079.1"/>
    </source>
</evidence>